<keyword evidence="6" id="KW-1185">Reference proteome</keyword>
<reference evidence="5" key="1">
    <citation type="journal article" date="2020" name="Stud. Mycol.">
        <title>101 Dothideomycetes genomes: a test case for predicting lifestyles and emergence of pathogens.</title>
        <authorList>
            <person name="Haridas S."/>
            <person name="Albert R."/>
            <person name="Binder M."/>
            <person name="Bloem J."/>
            <person name="Labutti K."/>
            <person name="Salamov A."/>
            <person name="Andreopoulos B."/>
            <person name="Baker S."/>
            <person name="Barry K."/>
            <person name="Bills G."/>
            <person name="Bluhm B."/>
            <person name="Cannon C."/>
            <person name="Castanera R."/>
            <person name="Culley D."/>
            <person name="Daum C."/>
            <person name="Ezra D."/>
            <person name="Gonzalez J."/>
            <person name="Henrissat B."/>
            <person name="Kuo A."/>
            <person name="Liang C."/>
            <person name="Lipzen A."/>
            <person name="Lutzoni F."/>
            <person name="Magnuson J."/>
            <person name="Mondo S."/>
            <person name="Nolan M."/>
            <person name="Ohm R."/>
            <person name="Pangilinan J."/>
            <person name="Park H.-J."/>
            <person name="Ramirez L."/>
            <person name="Alfaro M."/>
            <person name="Sun H."/>
            <person name="Tritt A."/>
            <person name="Yoshinaga Y."/>
            <person name="Zwiers L.-H."/>
            <person name="Turgeon B."/>
            <person name="Goodwin S."/>
            <person name="Spatafora J."/>
            <person name="Crous P."/>
            <person name="Grigoriev I."/>
        </authorList>
    </citation>
    <scope>NUCLEOTIDE SEQUENCE</scope>
    <source>
        <strain evidence="5">Tuck. ex Michener</strain>
    </source>
</reference>
<dbReference type="Pfam" id="PF24883">
    <property type="entry name" value="NPHP3_N"/>
    <property type="match status" value="1"/>
</dbReference>
<dbReference type="EMBL" id="ML991794">
    <property type="protein sequence ID" value="KAF2235084.1"/>
    <property type="molecule type" value="Genomic_DNA"/>
</dbReference>
<dbReference type="Gene3D" id="3.40.50.300">
    <property type="entry name" value="P-loop containing nucleotide triphosphate hydrolases"/>
    <property type="match status" value="1"/>
</dbReference>
<dbReference type="Pfam" id="PF24809">
    <property type="entry name" value="DUF7708"/>
    <property type="match status" value="1"/>
</dbReference>
<evidence type="ECO:0000259" key="2">
    <source>
        <dbReference type="Pfam" id="PF22939"/>
    </source>
</evidence>
<dbReference type="InterPro" id="IPR054471">
    <property type="entry name" value="GPIID_WHD"/>
</dbReference>
<dbReference type="OrthoDB" id="7464126at2759"/>
<evidence type="ECO:0000256" key="1">
    <source>
        <dbReference type="ARBA" id="ARBA00022737"/>
    </source>
</evidence>
<evidence type="ECO:0000313" key="6">
    <source>
        <dbReference type="Proteomes" id="UP000800092"/>
    </source>
</evidence>
<name>A0A6A6HAB9_VIRVR</name>
<dbReference type="InterPro" id="IPR056125">
    <property type="entry name" value="DUF7708"/>
</dbReference>
<accession>A0A6A6HAB9</accession>
<protein>
    <recommendedName>
        <fullName evidence="7">NACHT domain-containing protein</fullName>
    </recommendedName>
</protein>
<dbReference type="InterPro" id="IPR056884">
    <property type="entry name" value="NPHP3-like_N"/>
</dbReference>
<gene>
    <name evidence="5" type="ORF">EV356DRAFT_135445</name>
</gene>
<dbReference type="Gene3D" id="1.20.5.340">
    <property type="match status" value="3"/>
</dbReference>
<feature type="domain" description="Nephrocystin 3-like N-terminal" evidence="4">
    <location>
        <begin position="277"/>
        <end position="450"/>
    </location>
</feature>
<dbReference type="Pfam" id="PF23397">
    <property type="entry name" value="DUF7104"/>
    <property type="match status" value="11"/>
</dbReference>
<keyword evidence="1" id="KW-0677">Repeat</keyword>
<feature type="domain" description="GPI inositol-deacylase winged helix" evidence="2">
    <location>
        <begin position="575"/>
        <end position="642"/>
    </location>
</feature>
<dbReference type="PANTHER" id="PTHR10039">
    <property type="entry name" value="AMELOGENIN"/>
    <property type="match status" value="1"/>
</dbReference>
<dbReference type="SUPFAM" id="SSF52540">
    <property type="entry name" value="P-loop containing nucleoside triphosphate hydrolases"/>
    <property type="match status" value="1"/>
</dbReference>
<evidence type="ECO:0008006" key="7">
    <source>
        <dbReference type="Google" id="ProtNLM"/>
    </source>
</evidence>
<feature type="domain" description="DUF7708" evidence="3">
    <location>
        <begin position="66"/>
        <end position="207"/>
    </location>
</feature>
<dbReference type="InterPro" id="IPR027417">
    <property type="entry name" value="P-loop_NTPase"/>
</dbReference>
<evidence type="ECO:0000313" key="5">
    <source>
        <dbReference type="EMBL" id="KAF2235084.1"/>
    </source>
</evidence>
<dbReference type="Proteomes" id="UP000800092">
    <property type="component" value="Unassembled WGS sequence"/>
</dbReference>
<dbReference type="PANTHER" id="PTHR10039:SF16">
    <property type="entry name" value="GPI INOSITOL-DEACYLASE"/>
    <property type="match status" value="1"/>
</dbReference>
<dbReference type="AlphaFoldDB" id="A0A6A6HAB9"/>
<evidence type="ECO:0000259" key="3">
    <source>
        <dbReference type="Pfam" id="PF24809"/>
    </source>
</evidence>
<dbReference type="Pfam" id="PF22939">
    <property type="entry name" value="WHD_GPIID"/>
    <property type="match status" value="1"/>
</dbReference>
<evidence type="ECO:0000259" key="4">
    <source>
        <dbReference type="Pfam" id="PF24883"/>
    </source>
</evidence>
<sequence length="1250" mass="139948">MNDFWARAAAQLSDDERRNINFSRPDKLNILAELHAEAEQARQRCVKSRWKYTRKSGETVIIRDVFDKMVRWIDMFKQIGDIAVQYDPVHASLPWAGIRLVLQIAVNDTNKFASVIEGLAQIAQLICRYAVIETLYLQGTTNAIEELEKALVWLYASILSYLSKAKQYLEQGTTKRVLKSAISAETQFEPDLSNIRTAQYDVDRCMALVDRSDKIDDHAQLVRLLGSIDAPLRRMNDDLTNLHDDLQAPKRAVILQWLSPEPYIQHHRQATQGVLAGTGQWLLSDPVFKEWKNESASSILWLHGIPGSGKSKLVSIVIEDAWRTFRAGDSPQPVFFYCSRNPAEPARSDPEAILASLARQLSCLEPGRPLMRPTVNLFKKKEEEGFASGSLQLDDSRTLILQLIKQYPLTTIIIDAVDECDPQKRREFLRILEQILQNASSLVKMFISSRNDQDIVLLLKDYPNLEIDSRKNSNDIARFVEDQTKQLIKNGDLLQYSTSPADMEELIVSKVVEGAGGMFRWASMQLQYLCSFDVDDDIKNNLGRLPPDLYTLYTEIYTFLSRRPGEIQATIFSNALHWLLCAGRSLNTEEFLCAVSLNTKSRNPASLVSKDLVLKTCNNFVIFDSQLDTFRFAHLSVREFLEQRPDYSPSHTNALAAEICLWTILSTNGNLAAENSLPPRRSPGNITPAMIQKLSKYADMYWPVHCQAAGDSRKSGRVNMALAHVTSEDSNEPCWLEHWHDRLQRHLVGVVNWRLKRQLRDAVLVAYSTTAARLFISCVFNFEEQLQDLVGGATPIKSWVNKEGRGLLEVAAKYGSCAVIDYLFKQDQQHIKITEEVVKVAARNYSSGKEVMMLLLDRRGNDVQITEEVVKAATGNYGCGKEVITLLLDRRGNDVQTTKIITKVALGKHKSAKDLMTLLLNRQEDNIQITEEILTSIVRRFDKEVMTLLLDRRGDDVQISEKVINAAADNQENGKEIMTLLLYRRGDDIQITEEIVISIARHFNKEVMTLLLDRRGDDVQITEKVLEAAACNRGGKAVIEFLLERDPSLLITEDIIKAAASNRGGKVTPAGKPVIEFLLERDPSLLITEEVVKAAACNRGGKLNPGGKAAIGFLLERDPSLSITEEVVKAAASNPGGKAVIEFLLERDPSPSITDEVVKAAAGNVGGKVVIEFLLERDPSLLITEKVFEVATCNRGGSAVLVFLLTRDALLSITRGKRSSNRGSVGNTACPVFRSGALSLRPYSTAQNLH</sequence>
<proteinExistence type="predicted"/>
<organism evidence="5 6">
    <name type="scientific">Viridothelium virens</name>
    <name type="common">Speckled blister lichen</name>
    <name type="synonym">Trypethelium virens</name>
    <dbReference type="NCBI Taxonomy" id="1048519"/>
    <lineage>
        <taxon>Eukaryota</taxon>
        <taxon>Fungi</taxon>
        <taxon>Dikarya</taxon>
        <taxon>Ascomycota</taxon>
        <taxon>Pezizomycotina</taxon>
        <taxon>Dothideomycetes</taxon>
        <taxon>Dothideomycetes incertae sedis</taxon>
        <taxon>Trypetheliales</taxon>
        <taxon>Trypetheliaceae</taxon>
        <taxon>Viridothelium</taxon>
    </lineage>
</organism>
<dbReference type="InterPro" id="IPR055530">
    <property type="entry name" value="DUF7104"/>
</dbReference>